<gene>
    <name evidence="3" type="ORF">GPM918_LOCUS6424</name>
    <name evidence="4" type="ORF">SRO942_LOCUS6424</name>
</gene>
<protein>
    <submittedName>
        <fullName evidence="3">Uncharacterized protein</fullName>
    </submittedName>
</protein>
<organism evidence="3 5">
    <name type="scientific">Didymodactylos carnosus</name>
    <dbReference type="NCBI Taxonomy" id="1234261"/>
    <lineage>
        <taxon>Eukaryota</taxon>
        <taxon>Metazoa</taxon>
        <taxon>Spiralia</taxon>
        <taxon>Gnathifera</taxon>
        <taxon>Rotifera</taxon>
        <taxon>Eurotatoria</taxon>
        <taxon>Bdelloidea</taxon>
        <taxon>Philodinida</taxon>
        <taxon>Philodinidae</taxon>
        <taxon>Didymodactylos</taxon>
    </lineage>
</organism>
<feature type="transmembrane region" description="Helical" evidence="1">
    <location>
        <begin position="252"/>
        <end position="275"/>
    </location>
</feature>
<sequence length="303" mass="35089">MYFLLILILLFNSIITATKHDSVLKMYDIESQVSKHILNDDAPNKRDHTNDDLTAKEYVHSSSILINTESNQQIISDCSNIYSNNPYCIVKNSIYATNLNATHLCSKSGKNIKMTVLNNNIRFDLITEIINKNKSNNSHYQIWMDATQFKNINNKKKIKNKTTIITNDLSTLLEYHNSTINDLSKLVVQIDTTVNITRCPQWDTIVKNKTCYTIVSSTKDMYCLAKNDCNELHMFICVNEKQMKNQMKKQGILFFFLILLICIVLSVVICAIIRYEKRMRIQRRRQTLLSKAILSMNDLILID</sequence>
<keyword evidence="1" id="KW-1133">Transmembrane helix</keyword>
<evidence type="ECO:0000256" key="2">
    <source>
        <dbReference type="SAM" id="SignalP"/>
    </source>
</evidence>
<feature type="signal peptide" evidence="2">
    <location>
        <begin position="1"/>
        <end position="17"/>
    </location>
</feature>
<dbReference type="EMBL" id="CAJOBC010000989">
    <property type="protein sequence ID" value="CAF3645507.1"/>
    <property type="molecule type" value="Genomic_DNA"/>
</dbReference>
<dbReference type="Proteomes" id="UP000681722">
    <property type="component" value="Unassembled WGS sequence"/>
</dbReference>
<keyword evidence="5" id="KW-1185">Reference proteome</keyword>
<name>A0A813WS49_9BILA</name>
<keyword evidence="2" id="KW-0732">Signal</keyword>
<comment type="caution">
    <text evidence="3">The sequence shown here is derived from an EMBL/GenBank/DDBJ whole genome shotgun (WGS) entry which is preliminary data.</text>
</comment>
<proteinExistence type="predicted"/>
<dbReference type="AlphaFoldDB" id="A0A813WS49"/>
<evidence type="ECO:0000313" key="3">
    <source>
        <dbReference type="EMBL" id="CAF0857824.1"/>
    </source>
</evidence>
<dbReference type="EMBL" id="CAJNOQ010000989">
    <property type="protein sequence ID" value="CAF0857824.1"/>
    <property type="molecule type" value="Genomic_DNA"/>
</dbReference>
<accession>A0A813WS49</accession>
<evidence type="ECO:0000256" key="1">
    <source>
        <dbReference type="SAM" id="Phobius"/>
    </source>
</evidence>
<keyword evidence="1" id="KW-0472">Membrane</keyword>
<evidence type="ECO:0000313" key="4">
    <source>
        <dbReference type="EMBL" id="CAF3645507.1"/>
    </source>
</evidence>
<evidence type="ECO:0000313" key="5">
    <source>
        <dbReference type="Proteomes" id="UP000663829"/>
    </source>
</evidence>
<dbReference type="Proteomes" id="UP000663829">
    <property type="component" value="Unassembled WGS sequence"/>
</dbReference>
<feature type="chain" id="PRO_5036223387" evidence="2">
    <location>
        <begin position="18"/>
        <end position="303"/>
    </location>
</feature>
<reference evidence="3" key="1">
    <citation type="submission" date="2021-02" db="EMBL/GenBank/DDBJ databases">
        <authorList>
            <person name="Nowell W R."/>
        </authorList>
    </citation>
    <scope>NUCLEOTIDE SEQUENCE</scope>
</reference>
<keyword evidence="1" id="KW-0812">Transmembrane</keyword>